<comment type="similarity">
    <text evidence="2">Belongs to the FliH family.</text>
</comment>
<dbReference type="EMBL" id="CAKKNS010000005">
    <property type="protein sequence ID" value="CAH0416967.1"/>
    <property type="molecule type" value="Genomic_DNA"/>
</dbReference>
<evidence type="ECO:0000256" key="4">
    <source>
        <dbReference type="ARBA" id="ARBA00022795"/>
    </source>
</evidence>
<keyword evidence="4" id="KW-1005">Bacterial flagellum biogenesis</keyword>
<evidence type="ECO:0000256" key="2">
    <source>
        <dbReference type="ARBA" id="ARBA00006602"/>
    </source>
</evidence>
<dbReference type="RefSeq" id="WP_230097002.1">
    <property type="nucleotide sequence ID" value="NZ_CAKKNS010000005.1"/>
</dbReference>
<keyword evidence="5" id="KW-0653">Protein transport</keyword>
<evidence type="ECO:0000256" key="3">
    <source>
        <dbReference type="ARBA" id="ARBA00022448"/>
    </source>
</evidence>
<dbReference type="InterPro" id="IPR018035">
    <property type="entry name" value="Flagellar_FliH/T3SS_HrpE"/>
</dbReference>
<evidence type="ECO:0000256" key="6">
    <source>
        <dbReference type="ARBA" id="ARBA00023225"/>
    </source>
</evidence>
<accession>A0ABM8Z6C8</accession>
<organism evidence="8 9">
    <name type="scientific">Periweissella fabaria</name>
    <dbReference type="NCBI Taxonomy" id="546157"/>
    <lineage>
        <taxon>Bacteria</taxon>
        <taxon>Bacillati</taxon>
        <taxon>Bacillota</taxon>
        <taxon>Bacilli</taxon>
        <taxon>Lactobacillales</taxon>
        <taxon>Lactobacillaceae</taxon>
        <taxon>Periweissella</taxon>
    </lineage>
</organism>
<dbReference type="InterPro" id="IPR051472">
    <property type="entry name" value="T3SS_Stator/FliH"/>
</dbReference>
<dbReference type="PANTHER" id="PTHR34982:SF1">
    <property type="entry name" value="FLAGELLAR ASSEMBLY PROTEIN FLIH"/>
    <property type="match status" value="1"/>
</dbReference>
<dbReference type="Proteomes" id="UP000789707">
    <property type="component" value="Unassembled WGS sequence"/>
</dbReference>
<evidence type="ECO:0000313" key="8">
    <source>
        <dbReference type="EMBL" id="CAH0416967.1"/>
    </source>
</evidence>
<feature type="domain" description="Flagellar assembly protein FliH/Type III secretion system HrpE" evidence="7">
    <location>
        <begin position="97"/>
        <end position="222"/>
    </location>
</feature>
<evidence type="ECO:0000256" key="1">
    <source>
        <dbReference type="ARBA" id="ARBA00003041"/>
    </source>
</evidence>
<sequence>MEWSNNVWKQAAVIDNNAPKPIITDNLVPLAAPSEDDNMQVFNAENQALRQQIMTDAQQAAEALKAQAFAEGQAAGYEVGYNEGKAVGDQMAQQISMEAEQNYAAAQADIATYLHDKEAEIVAFAVAMAGQIVKKQIDLDETTIGNIIAPTLLQLGQPDQLITVTANPAHREVLTAKLEAKKAEIPNLHYLLLDDMQYELTALKVETSDTLVVFDLETELKNLLVELQKVG</sequence>
<gene>
    <name evidence="8" type="ORF">WFA24289_01284</name>
</gene>
<protein>
    <recommendedName>
        <fullName evidence="7">Flagellar assembly protein FliH/Type III secretion system HrpE domain-containing protein</fullName>
    </recommendedName>
</protein>
<name>A0ABM8Z6C8_9LACO</name>
<dbReference type="Pfam" id="PF02108">
    <property type="entry name" value="FliH"/>
    <property type="match status" value="1"/>
</dbReference>
<comment type="caution">
    <text evidence="8">The sequence shown here is derived from an EMBL/GenBank/DDBJ whole genome shotgun (WGS) entry which is preliminary data.</text>
</comment>
<proteinExistence type="inferred from homology"/>
<evidence type="ECO:0000256" key="5">
    <source>
        <dbReference type="ARBA" id="ARBA00022927"/>
    </source>
</evidence>
<evidence type="ECO:0000313" key="9">
    <source>
        <dbReference type="Proteomes" id="UP000789707"/>
    </source>
</evidence>
<evidence type="ECO:0000259" key="7">
    <source>
        <dbReference type="Pfam" id="PF02108"/>
    </source>
</evidence>
<reference evidence="8 9" key="1">
    <citation type="submission" date="2021-11" db="EMBL/GenBank/DDBJ databases">
        <authorList>
            <person name="Depoorter E."/>
        </authorList>
    </citation>
    <scope>NUCLEOTIDE SEQUENCE [LARGE SCALE GENOMIC DNA]</scope>
    <source>
        <strain evidence="8 9">LMG 24289</strain>
    </source>
</reference>
<keyword evidence="9" id="KW-1185">Reference proteome</keyword>
<comment type="function">
    <text evidence="1">Needed for flagellar regrowth and assembly.</text>
</comment>
<dbReference type="PANTHER" id="PTHR34982">
    <property type="entry name" value="YOP PROTEINS TRANSLOCATION PROTEIN L"/>
    <property type="match status" value="1"/>
</dbReference>
<keyword evidence="6" id="KW-1006">Bacterial flagellum protein export</keyword>
<keyword evidence="3" id="KW-0813">Transport</keyword>